<protein>
    <submittedName>
        <fullName evidence="6">O-antigen/teichoic acid export membrane protein</fullName>
    </submittedName>
</protein>
<gene>
    <name evidence="6" type="ORF">BC962_2361</name>
</gene>
<evidence type="ECO:0000256" key="2">
    <source>
        <dbReference type="ARBA" id="ARBA00022475"/>
    </source>
</evidence>
<sequence length="410" mass="46463">MKFGIGTVFTISSLFKTFSGMAISLFALSIIGPEKIGLWHAALILKPYLGFAQLGLTEGLGRELPFYMGKNRGAKVKRYVANAQIVTLMYTLVSILLTLLLTFLVAEGIEEKMVFVTAGVFISTMFVDNYLSSTYRSTSSFQDLSRVYIYSAIIGLLLIPLIYYYDFRGYMWLLLVHSLISTILLVYFRPFKLKSKFDKLIYMATVKTGFPMLALNFLRSIPETYPKILIIFFISTTALGLTAPANAALMAFGVLPAALAKYFYPTITYQYGKDGNRYNLWLKIKQISGYLLLLGLAGLISLTIIPYAIENFFPKYAEAVYITMLAVGIGFLRMYSILYNVFNTLKSYRAQFKVSMTRNILYLIIPSVMYFMDSKEDSLVMIFSGLLIAEFISTLVMIYFLYQVTHIKKS</sequence>
<dbReference type="EMBL" id="RBLG01000003">
    <property type="protein sequence ID" value="RKS50590.1"/>
    <property type="molecule type" value="Genomic_DNA"/>
</dbReference>
<dbReference type="AlphaFoldDB" id="A0A495PL60"/>
<accession>A0A495PL60</accession>
<comment type="caution">
    <text evidence="6">The sequence shown here is derived from an EMBL/GenBank/DDBJ whole genome shotgun (WGS) entry which is preliminary data.</text>
</comment>
<organism evidence="6 7">
    <name type="scientific">Gillisia mitskevichiae</name>
    <dbReference type="NCBI Taxonomy" id="270921"/>
    <lineage>
        <taxon>Bacteria</taxon>
        <taxon>Pseudomonadati</taxon>
        <taxon>Bacteroidota</taxon>
        <taxon>Flavobacteriia</taxon>
        <taxon>Flavobacteriales</taxon>
        <taxon>Flavobacteriaceae</taxon>
        <taxon>Gillisia</taxon>
    </lineage>
</organism>
<proteinExistence type="predicted"/>
<dbReference type="InterPro" id="IPR050833">
    <property type="entry name" value="Poly_Biosynth_Transport"/>
</dbReference>
<dbReference type="Proteomes" id="UP000276282">
    <property type="component" value="Unassembled WGS sequence"/>
</dbReference>
<name>A0A495PL60_9FLAO</name>
<dbReference type="PANTHER" id="PTHR30250:SF11">
    <property type="entry name" value="O-ANTIGEN TRANSPORTER-RELATED"/>
    <property type="match status" value="1"/>
</dbReference>
<evidence type="ECO:0000256" key="5">
    <source>
        <dbReference type="ARBA" id="ARBA00023136"/>
    </source>
</evidence>
<evidence type="ECO:0000313" key="6">
    <source>
        <dbReference type="EMBL" id="RKS50590.1"/>
    </source>
</evidence>
<keyword evidence="7" id="KW-1185">Reference proteome</keyword>
<keyword evidence="4" id="KW-1133">Transmembrane helix</keyword>
<evidence type="ECO:0000256" key="3">
    <source>
        <dbReference type="ARBA" id="ARBA00022692"/>
    </source>
</evidence>
<dbReference type="GO" id="GO:0005886">
    <property type="term" value="C:plasma membrane"/>
    <property type="evidence" value="ECO:0007669"/>
    <property type="project" value="UniProtKB-SubCell"/>
</dbReference>
<keyword evidence="3" id="KW-0812">Transmembrane</keyword>
<evidence type="ECO:0000256" key="4">
    <source>
        <dbReference type="ARBA" id="ARBA00022989"/>
    </source>
</evidence>
<comment type="subcellular location">
    <subcellularLocation>
        <location evidence="1">Cell membrane</location>
        <topology evidence="1">Multi-pass membrane protein</topology>
    </subcellularLocation>
</comment>
<keyword evidence="5" id="KW-0472">Membrane</keyword>
<evidence type="ECO:0000313" key="7">
    <source>
        <dbReference type="Proteomes" id="UP000276282"/>
    </source>
</evidence>
<reference evidence="6 7" key="1">
    <citation type="submission" date="2018-10" db="EMBL/GenBank/DDBJ databases">
        <title>Genomic Encyclopedia of Archaeal and Bacterial Type Strains, Phase II (KMG-II): from individual species to whole genera.</title>
        <authorList>
            <person name="Goeker M."/>
        </authorList>
    </citation>
    <scope>NUCLEOTIDE SEQUENCE [LARGE SCALE GENOMIC DNA]</scope>
    <source>
        <strain evidence="6 7">DSM 19839</strain>
    </source>
</reference>
<keyword evidence="2" id="KW-1003">Cell membrane</keyword>
<dbReference type="PANTHER" id="PTHR30250">
    <property type="entry name" value="PST FAMILY PREDICTED COLANIC ACID TRANSPORTER"/>
    <property type="match status" value="1"/>
</dbReference>
<evidence type="ECO:0000256" key="1">
    <source>
        <dbReference type="ARBA" id="ARBA00004651"/>
    </source>
</evidence>